<feature type="transmembrane region" description="Helical" evidence="1">
    <location>
        <begin position="96"/>
        <end position="115"/>
    </location>
</feature>
<dbReference type="RefSeq" id="WP_148375780.1">
    <property type="nucleotide sequence ID" value="NZ_VSIY01000001.1"/>
</dbReference>
<evidence type="ECO:0000313" key="3">
    <source>
        <dbReference type="Proteomes" id="UP000322080"/>
    </source>
</evidence>
<evidence type="ECO:0008006" key="4">
    <source>
        <dbReference type="Google" id="ProtNLM"/>
    </source>
</evidence>
<accession>A0A5D0RPL3</accession>
<feature type="transmembrane region" description="Helical" evidence="1">
    <location>
        <begin position="6"/>
        <end position="27"/>
    </location>
</feature>
<evidence type="ECO:0000313" key="2">
    <source>
        <dbReference type="EMBL" id="TYB83537.1"/>
    </source>
</evidence>
<dbReference type="Proteomes" id="UP000322080">
    <property type="component" value="Unassembled WGS sequence"/>
</dbReference>
<keyword evidence="1" id="KW-0472">Membrane</keyword>
<reference evidence="2 3" key="1">
    <citation type="submission" date="2019-08" db="EMBL/GenBank/DDBJ databases">
        <title>Identification of a novel species of the genus Boseongicola.</title>
        <authorList>
            <person name="Zhang X.-Q."/>
        </authorList>
    </citation>
    <scope>NUCLEOTIDE SEQUENCE [LARGE SCALE GENOMIC DNA]</scope>
    <source>
        <strain evidence="2 3">HY14</strain>
    </source>
</reference>
<protein>
    <recommendedName>
        <fullName evidence="4">DUF4267 domain-containing protein</fullName>
    </recommendedName>
</protein>
<feature type="transmembrane region" description="Helical" evidence="1">
    <location>
        <begin position="70"/>
        <end position="89"/>
    </location>
</feature>
<proteinExistence type="predicted"/>
<dbReference type="AlphaFoldDB" id="A0A5D0RPL3"/>
<keyword evidence="3" id="KW-1185">Reference proteome</keyword>
<comment type="caution">
    <text evidence="2">The sequence shown here is derived from an EMBL/GenBank/DDBJ whole genome shotgun (WGS) entry which is preliminary data.</text>
</comment>
<gene>
    <name evidence="2" type="ORF">FVF75_00475</name>
</gene>
<dbReference type="EMBL" id="VSIY01000001">
    <property type="protein sequence ID" value="TYB83537.1"/>
    <property type="molecule type" value="Genomic_DNA"/>
</dbReference>
<evidence type="ECO:0000256" key="1">
    <source>
        <dbReference type="SAM" id="Phobius"/>
    </source>
</evidence>
<name>A0A5D0RPL3_9RHOB</name>
<keyword evidence="1" id="KW-1133">Transmembrane helix</keyword>
<keyword evidence="1" id="KW-0812">Transmembrane</keyword>
<organism evidence="2 3">
    <name type="scientific">Maritimibacter fusiformis</name>
    <dbReference type="NCBI Taxonomy" id="2603819"/>
    <lineage>
        <taxon>Bacteria</taxon>
        <taxon>Pseudomonadati</taxon>
        <taxon>Pseudomonadota</taxon>
        <taxon>Alphaproteobacteria</taxon>
        <taxon>Rhodobacterales</taxon>
        <taxon>Roseobacteraceae</taxon>
        <taxon>Maritimibacter</taxon>
    </lineage>
</organism>
<sequence>MSLSLLAIYLSAGGVLVTGWLAAIFVVNPARGMVLVNHRTEDLPKVMADRYVAFMALAAGATWYGDLAVIAYLFAVFAFMALADAVIYLRVKQPFLPHLIAGIAAAGVALVAFLAQTNGAA</sequence>